<feature type="region of interest" description="Disordered" evidence="1">
    <location>
        <begin position="127"/>
        <end position="212"/>
    </location>
</feature>
<dbReference type="RefSeq" id="XP_062628666.1">
    <property type="nucleotide sequence ID" value="XM_062772682.1"/>
</dbReference>
<protein>
    <recommendedName>
        <fullName evidence="2">WW domain-containing protein</fullName>
    </recommendedName>
</protein>
<dbReference type="GeneID" id="87809343"/>
<feature type="compositionally biased region" description="Gly residues" evidence="1">
    <location>
        <begin position="159"/>
        <end position="212"/>
    </location>
</feature>
<dbReference type="SMART" id="SM00456">
    <property type="entry name" value="WW"/>
    <property type="match status" value="1"/>
</dbReference>
<gene>
    <name evidence="3" type="ORF">LOC62_04G006116</name>
</gene>
<sequence>MSAPGAQATVPETPLPAGWIKQFDENYKAWFYVNTNTNPPTTQWEAPVAEGGADGERGLGKVLGVTAAGATAAVIANKIANKPGQPAYPGAPAPAKPAGLGVGGSIAAGGAAAAGVLLLGHVLKDKPTHAPQKKFGDNDSDDEDRHKYHGQQQQYPPQGYGGPGGYGGGYGPPQGGPYGGGPGGGYGGGGPGYGGGGYGGGGGGPIYGGGGY</sequence>
<feature type="domain" description="WW" evidence="2">
    <location>
        <begin position="14"/>
        <end position="49"/>
    </location>
</feature>
<dbReference type="AlphaFoldDB" id="A0AAF1BN15"/>
<dbReference type="Gene3D" id="2.20.70.10">
    <property type="match status" value="1"/>
</dbReference>
<evidence type="ECO:0000259" key="2">
    <source>
        <dbReference type="SMART" id="SM00456"/>
    </source>
</evidence>
<proteinExistence type="predicted"/>
<dbReference type="InterPro" id="IPR001202">
    <property type="entry name" value="WW_dom"/>
</dbReference>
<dbReference type="InterPro" id="IPR036020">
    <property type="entry name" value="WW_dom_sf"/>
</dbReference>
<accession>A0AAF1BN15</accession>
<keyword evidence="4" id="KW-1185">Reference proteome</keyword>
<reference evidence="3" key="1">
    <citation type="submission" date="2023-10" db="EMBL/GenBank/DDBJ databases">
        <authorList>
            <person name="Noh H."/>
        </authorList>
    </citation>
    <scope>NUCLEOTIDE SEQUENCE</scope>
    <source>
        <strain evidence="3">DUCC4014</strain>
    </source>
</reference>
<dbReference type="SUPFAM" id="SSF51045">
    <property type="entry name" value="WW domain"/>
    <property type="match status" value="1"/>
</dbReference>
<evidence type="ECO:0000313" key="3">
    <source>
        <dbReference type="EMBL" id="WOO82634.1"/>
    </source>
</evidence>
<dbReference type="Pfam" id="PF00397">
    <property type="entry name" value="WW"/>
    <property type="match status" value="1"/>
</dbReference>
<evidence type="ECO:0000313" key="4">
    <source>
        <dbReference type="Proteomes" id="UP000827549"/>
    </source>
</evidence>
<evidence type="ECO:0000256" key="1">
    <source>
        <dbReference type="SAM" id="MobiDB-lite"/>
    </source>
</evidence>
<organism evidence="3 4">
    <name type="scientific">Vanrija pseudolonga</name>
    <dbReference type="NCBI Taxonomy" id="143232"/>
    <lineage>
        <taxon>Eukaryota</taxon>
        <taxon>Fungi</taxon>
        <taxon>Dikarya</taxon>
        <taxon>Basidiomycota</taxon>
        <taxon>Agaricomycotina</taxon>
        <taxon>Tremellomycetes</taxon>
        <taxon>Trichosporonales</taxon>
        <taxon>Trichosporonaceae</taxon>
        <taxon>Vanrija</taxon>
    </lineage>
</organism>
<dbReference type="EMBL" id="CP086717">
    <property type="protein sequence ID" value="WOO82634.1"/>
    <property type="molecule type" value="Genomic_DNA"/>
</dbReference>
<dbReference type="Proteomes" id="UP000827549">
    <property type="component" value="Chromosome 4"/>
</dbReference>
<dbReference type="CDD" id="cd00201">
    <property type="entry name" value="WW"/>
    <property type="match status" value="1"/>
</dbReference>
<name>A0AAF1BN15_9TREE</name>